<keyword evidence="2" id="KW-0238">DNA-binding</keyword>
<keyword evidence="7" id="KW-1185">Reference proteome</keyword>
<reference evidence="6 7" key="1">
    <citation type="submission" date="2016-09" db="EMBL/GenBank/DDBJ databases">
        <title>Complete genome sequencing of Streptomyces lydicus 103 and metabolic pathways analysis of antibiotic biosynthesis.</title>
        <authorList>
            <person name="Jia N."/>
            <person name="Ding M.-Z."/>
            <person name="Gao F."/>
            <person name="Yuan Y.-J."/>
        </authorList>
    </citation>
    <scope>NUCLEOTIDE SEQUENCE [LARGE SCALE GENOMIC DNA]</scope>
    <source>
        <strain evidence="6 7">103</strain>
    </source>
</reference>
<dbReference type="PROSITE" id="PS01124">
    <property type="entry name" value="HTH_ARAC_FAMILY_2"/>
    <property type="match status" value="1"/>
</dbReference>
<dbReference type="PANTHER" id="PTHR46796:SF6">
    <property type="entry name" value="ARAC SUBFAMILY"/>
    <property type="match status" value="1"/>
</dbReference>
<keyword evidence="3" id="KW-0804">Transcription</keyword>
<name>A0A1D7VN04_9ACTN</name>
<dbReference type="GO" id="GO:0043565">
    <property type="term" value="F:sequence-specific DNA binding"/>
    <property type="evidence" value="ECO:0007669"/>
    <property type="project" value="InterPro"/>
</dbReference>
<dbReference type="InterPro" id="IPR050204">
    <property type="entry name" value="AraC_XylS_family_regulators"/>
</dbReference>
<dbReference type="PANTHER" id="PTHR46796">
    <property type="entry name" value="HTH-TYPE TRANSCRIPTIONAL ACTIVATOR RHAS-RELATED"/>
    <property type="match status" value="1"/>
</dbReference>
<dbReference type="KEGG" id="slc:SL103_18105"/>
<organism evidence="6 7">
    <name type="scientific">Streptomyces lydicus</name>
    <dbReference type="NCBI Taxonomy" id="47763"/>
    <lineage>
        <taxon>Bacteria</taxon>
        <taxon>Bacillati</taxon>
        <taxon>Actinomycetota</taxon>
        <taxon>Actinomycetes</taxon>
        <taxon>Kitasatosporales</taxon>
        <taxon>Streptomycetaceae</taxon>
        <taxon>Streptomyces</taxon>
    </lineage>
</organism>
<dbReference type="Pfam" id="PF14525">
    <property type="entry name" value="AraC_binding_2"/>
    <property type="match status" value="1"/>
</dbReference>
<dbReference type="InterPro" id="IPR018062">
    <property type="entry name" value="HTH_AraC-typ_CS"/>
</dbReference>
<keyword evidence="1" id="KW-0805">Transcription regulation</keyword>
<dbReference type="Pfam" id="PF12833">
    <property type="entry name" value="HTH_18"/>
    <property type="match status" value="1"/>
</dbReference>
<evidence type="ECO:0000256" key="3">
    <source>
        <dbReference type="ARBA" id="ARBA00023163"/>
    </source>
</evidence>
<evidence type="ECO:0000313" key="7">
    <source>
        <dbReference type="Proteomes" id="UP000094094"/>
    </source>
</evidence>
<dbReference type="Proteomes" id="UP000094094">
    <property type="component" value="Chromosome"/>
</dbReference>
<dbReference type="InterPro" id="IPR009057">
    <property type="entry name" value="Homeodomain-like_sf"/>
</dbReference>
<accession>A0A1D7VN04</accession>
<dbReference type="Gene3D" id="1.10.10.60">
    <property type="entry name" value="Homeodomain-like"/>
    <property type="match status" value="1"/>
</dbReference>
<evidence type="ECO:0000256" key="4">
    <source>
        <dbReference type="SAM" id="MobiDB-lite"/>
    </source>
</evidence>
<evidence type="ECO:0000313" key="6">
    <source>
        <dbReference type="EMBL" id="AOP47898.1"/>
    </source>
</evidence>
<evidence type="ECO:0000259" key="5">
    <source>
        <dbReference type="PROSITE" id="PS01124"/>
    </source>
</evidence>
<dbReference type="SUPFAM" id="SSF46689">
    <property type="entry name" value="Homeodomain-like"/>
    <property type="match status" value="1"/>
</dbReference>
<gene>
    <name evidence="6" type="ORF">SL103_18105</name>
</gene>
<dbReference type="PROSITE" id="PS00041">
    <property type="entry name" value="HTH_ARAC_FAMILY_1"/>
    <property type="match status" value="1"/>
</dbReference>
<dbReference type="GO" id="GO:0003700">
    <property type="term" value="F:DNA-binding transcription factor activity"/>
    <property type="evidence" value="ECO:0007669"/>
    <property type="project" value="InterPro"/>
</dbReference>
<evidence type="ECO:0000256" key="1">
    <source>
        <dbReference type="ARBA" id="ARBA00023015"/>
    </source>
</evidence>
<evidence type="ECO:0000256" key="2">
    <source>
        <dbReference type="ARBA" id="ARBA00023125"/>
    </source>
</evidence>
<sequence length="345" mass="38597">MLNETVFRSEDVSEPERLACWAERLGQTHAPVRLESDHAHDFRAYQRVLDLGAVSLWPATFQQSVIRRTPRLIRRSDPEHYHLSLVVRGTGAVTWDDHEAVYRPSDLHLNDSSMPWEIRTGESPVTTLGIEIPKHMVPLPRDLAGRKIPRRLPSGKGIGALLAQFLIGLCADTTAYQPSDGPRLGRTLTDLVTALLAHAHEASNALPADTHRRTLLLRIKQFITEQLHEPRLTPTAVANAHHISVSYLHRLFQDEDATVAAWIRLRRLNAACRDLADPALGSTPIRAIAARWGFPHAADFTRAFRTAYGLPPSAYRRQHLEPAPEHRQAARGPDDIPCAAREKKG</sequence>
<dbReference type="OrthoDB" id="9799345at2"/>
<dbReference type="SMART" id="SM00342">
    <property type="entry name" value="HTH_ARAC"/>
    <property type="match status" value="1"/>
</dbReference>
<dbReference type="RefSeq" id="WP_069570040.1">
    <property type="nucleotide sequence ID" value="NZ_CP017157.1"/>
</dbReference>
<dbReference type="AlphaFoldDB" id="A0A1D7VN04"/>
<proteinExistence type="predicted"/>
<dbReference type="InterPro" id="IPR018060">
    <property type="entry name" value="HTH_AraC"/>
</dbReference>
<feature type="region of interest" description="Disordered" evidence="4">
    <location>
        <begin position="321"/>
        <end position="345"/>
    </location>
</feature>
<dbReference type="EMBL" id="CP017157">
    <property type="protein sequence ID" value="AOP47898.1"/>
    <property type="molecule type" value="Genomic_DNA"/>
</dbReference>
<dbReference type="InterPro" id="IPR035418">
    <property type="entry name" value="AraC-bd_2"/>
</dbReference>
<protein>
    <submittedName>
        <fullName evidence="6">AraC family transcriptional regulator</fullName>
    </submittedName>
</protein>
<feature type="domain" description="HTH araC/xylS-type" evidence="5">
    <location>
        <begin position="217"/>
        <end position="318"/>
    </location>
</feature>